<dbReference type="EMBL" id="KE133191">
    <property type="protein sequence ID" value="EOY20436.1"/>
    <property type="molecule type" value="Genomic_DNA"/>
</dbReference>
<evidence type="ECO:0000313" key="2">
    <source>
        <dbReference type="Proteomes" id="UP000026915"/>
    </source>
</evidence>
<keyword evidence="2" id="KW-1185">Reference proteome</keyword>
<organism evidence="1 2">
    <name type="scientific">Theobroma cacao</name>
    <name type="common">Cacao</name>
    <name type="synonym">Cocoa</name>
    <dbReference type="NCBI Taxonomy" id="3641"/>
    <lineage>
        <taxon>Eukaryota</taxon>
        <taxon>Viridiplantae</taxon>
        <taxon>Streptophyta</taxon>
        <taxon>Embryophyta</taxon>
        <taxon>Tracheophyta</taxon>
        <taxon>Spermatophyta</taxon>
        <taxon>Magnoliopsida</taxon>
        <taxon>eudicotyledons</taxon>
        <taxon>Gunneridae</taxon>
        <taxon>Pentapetalae</taxon>
        <taxon>rosids</taxon>
        <taxon>malvids</taxon>
        <taxon>Malvales</taxon>
        <taxon>Malvaceae</taxon>
        <taxon>Byttnerioideae</taxon>
        <taxon>Theobroma</taxon>
    </lineage>
</organism>
<dbReference type="Proteomes" id="UP000026915">
    <property type="component" value="Unassembled WGS sequence"/>
</dbReference>
<reference evidence="1 2" key="1">
    <citation type="journal article" date="2013" name="Genome Biol.">
        <title>The genome sequence of the most widely cultivated cacao type and its use to identify candidate genes regulating pod color.</title>
        <authorList>
            <person name="Motamayor J.C."/>
            <person name="Mockaitis K."/>
            <person name="Schmutz J."/>
            <person name="Haiminen N."/>
            <person name="Iii D.L."/>
            <person name="Cornejo O."/>
            <person name="Findley S.D."/>
            <person name="Zheng P."/>
            <person name="Utro F."/>
            <person name="Royaert S."/>
            <person name="Saski C."/>
            <person name="Jenkins J."/>
            <person name="Podicheti R."/>
            <person name="Zhao M."/>
            <person name="Scheffler B.E."/>
            <person name="Stack J.C."/>
            <person name="Feltus F.A."/>
            <person name="Mustiga G.M."/>
            <person name="Amores F."/>
            <person name="Phillips W."/>
            <person name="Marelli J.P."/>
            <person name="May G.D."/>
            <person name="Shapiro H."/>
            <person name="Ma J."/>
            <person name="Bustamante C.D."/>
            <person name="Schnell R.J."/>
            <person name="Main D."/>
            <person name="Gilbert D."/>
            <person name="Parida L."/>
            <person name="Kuhn D.N."/>
        </authorList>
    </citation>
    <scope>NUCLEOTIDE SEQUENCE [LARGE SCALE GENOMIC DNA]</scope>
    <source>
        <strain evidence="2">cv. Matina 1-6</strain>
    </source>
</reference>
<dbReference type="Gramene" id="EOY20436">
    <property type="protein sequence ID" value="EOY20436"/>
    <property type="gene ID" value="TCM_046031"/>
</dbReference>
<gene>
    <name evidence="1" type="ORF">TCM_046031</name>
</gene>
<accession>S1S420</accession>
<name>S1S420_THECC</name>
<dbReference type="HOGENOM" id="CLU_1762093_0_0_1"/>
<protein>
    <submittedName>
        <fullName evidence="1">Uncharacterized protein</fullName>
    </submittedName>
</protein>
<evidence type="ECO:0000313" key="1">
    <source>
        <dbReference type="EMBL" id="EOY20436.1"/>
    </source>
</evidence>
<dbReference type="InParanoid" id="S1S420"/>
<proteinExistence type="predicted"/>
<dbReference type="AlphaFoldDB" id="S1S420"/>
<sequence>MLNGNKGVGKDLEIEAFPSYWWSFDSDSEPREYGPGITTSRIPTDHPIIAFSLLSTPHRRWDLRLLPYAFHRIWCRSTRLILLSPVPASSSLYLPPLSLSFPYAGSHSLASICSWSSHRRRRPGNPILSLSLLLTPLCRQPPDQTKKP</sequence>